<evidence type="ECO:0000256" key="6">
    <source>
        <dbReference type="ARBA" id="ARBA00022679"/>
    </source>
</evidence>
<comment type="catalytic activity">
    <reaction evidence="9">
        <text>L-histidinol phosphate + 2-oxoglutarate = 3-(imidazol-4-yl)-2-oxopropyl phosphate + L-glutamate</text>
        <dbReference type="Rhea" id="RHEA:23744"/>
        <dbReference type="ChEBI" id="CHEBI:16810"/>
        <dbReference type="ChEBI" id="CHEBI:29985"/>
        <dbReference type="ChEBI" id="CHEBI:57766"/>
        <dbReference type="ChEBI" id="CHEBI:57980"/>
        <dbReference type="EC" id="2.6.1.9"/>
    </reaction>
</comment>
<evidence type="ECO:0000256" key="8">
    <source>
        <dbReference type="ARBA" id="ARBA00023102"/>
    </source>
</evidence>
<keyword evidence="12" id="KW-1185">Reference proteome</keyword>
<keyword evidence="8" id="KW-0368">Histidine biosynthesis</keyword>
<name>A0ABU1WHD5_9BURK</name>
<evidence type="ECO:0000256" key="4">
    <source>
        <dbReference type="ARBA" id="ARBA00022576"/>
    </source>
</evidence>
<dbReference type="PANTHER" id="PTHR43643:SF6">
    <property type="entry name" value="HISTIDINOL-PHOSPHATE AMINOTRANSFERASE"/>
    <property type="match status" value="1"/>
</dbReference>
<comment type="similarity">
    <text evidence="2">Belongs to the class-II pyridoxal-phosphate-dependent aminotransferase family. Histidinol-phosphate aminotransferase subfamily.</text>
</comment>
<organism evidence="11 12">
    <name type="scientific">Hydrogenophaga palleronii</name>
    <dbReference type="NCBI Taxonomy" id="65655"/>
    <lineage>
        <taxon>Bacteria</taxon>
        <taxon>Pseudomonadati</taxon>
        <taxon>Pseudomonadota</taxon>
        <taxon>Betaproteobacteria</taxon>
        <taxon>Burkholderiales</taxon>
        <taxon>Comamonadaceae</taxon>
        <taxon>Hydrogenophaga</taxon>
    </lineage>
</organism>
<comment type="caution">
    <text evidence="11">The sequence shown here is derived from an EMBL/GenBank/DDBJ whole genome shotgun (WGS) entry which is preliminary data.</text>
</comment>
<evidence type="ECO:0000256" key="7">
    <source>
        <dbReference type="ARBA" id="ARBA00022898"/>
    </source>
</evidence>
<dbReference type="EMBL" id="JAVDWU010000001">
    <property type="protein sequence ID" value="MDR7148677.1"/>
    <property type="molecule type" value="Genomic_DNA"/>
</dbReference>
<dbReference type="RefSeq" id="WP_310311479.1">
    <property type="nucleotide sequence ID" value="NZ_JAVDWU010000001.1"/>
</dbReference>
<dbReference type="InterPro" id="IPR050106">
    <property type="entry name" value="HistidinolP_aminotransfase"/>
</dbReference>
<evidence type="ECO:0000256" key="9">
    <source>
        <dbReference type="ARBA" id="ARBA00047481"/>
    </source>
</evidence>
<dbReference type="InterPro" id="IPR015421">
    <property type="entry name" value="PyrdxlP-dep_Trfase_major"/>
</dbReference>
<accession>A0ABU1WHD5</accession>
<protein>
    <recommendedName>
        <fullName evidence="3">histidinol-phosphate transaminase</fullName>
        <ecNumber evidence="3">2.6.1.9</ecNumber>
    </recommendedName>
</protein>
<keyword evidence="4 11" id="KW-0032">Aminotransferase</keyword>
<dbReference type="InterPro" id="IPR015422">
    <property type="entry name" value="PyrdxlP-dep_Trfase_small"/>
</dbReference>
<keyword evidence="5" id="KW-0028">Amino-acid biosynthesis</keyword>
<dbReference type="Gene3D" id="3.40.640.10">
    <property type="entry name" value="Type I PLP-dependent aspartate aminotransferase-like (Major domain)"/>
    <property type="match status" value="1"/>
</dbReference>
<evidence type="ECO:0000256" key="2">
    <source>
        <dbReference type="ARBA" id="ARBA00007970"/>
    </source>
</evidence>
<evidence type="ECO:0000256" key="3">
    <source>
        <dbReference type="ARBA" id="ARBA00012748"/>
    </source>
</evidence>
<evidence type="ECO:0000313" key="11">
    <source>
        <dbReference type="EMBL" id="MDR7148677.1"/>
    </source>
</evidence>
<dbReference type="EC" id="2.6.1.9" evidence="3"/>
<dbReference type="InterPro" id="IPR015424">
    <property type="entry name" value="PyrdxlP-dep_Trfase"/>
</dbReference>
<keyword evidence="7" id="KW-0663">Pyridoxal phosphate</keyword>
<feature type="domain" description="Aminotransferase class I/classII large" evidence="10">
    <location>
        <begin position="17"/>
        <end position="307"/>
    </location>
</feature>
<evidence type="ECO:0000259" key="10">
    <source>
        <dbReference type="Pfam" id="PF00155"/>
    </source>
</evidence>
<reference evidence="11 12" key="1">
    <citation type="submission" date="2023-07" db="EMBL/GenBank/DDBJ databases">
        <title>Sorghum-associated microbial communities from plants grown in Nebraska, USA.</title>
        <authorList>
            <person name="Schachtman D."/>
        </authorList>
    </citation>
    <scope>NUCLEOTIDE SEQUENCE [LARGE SCALE GENOMIC DNA]</scope>
    <source>
        <strain evidence="11 12">4249</strain>
    </source>
</reference>
<gene>
    <name evidence="11" type="ORF">J2W49_000605</name>
</gene>
<proteinExistence type="inferred from homology"/>
<dbReference type="Proteomes" id="UP001265700">
    <property type="component" value="Unassembled WGS sequence"/>
</dbReference>
<dbReference type="SUPFAM" id="SSF53383">
    <property type="entry name" value="PLP-dependent transferases"/>
    <property type="match status" value="1"/>
</dbReference>
<dbReference type="InterPro" id="IPR004839">
    <property type="entry name" value="Aminotransferase_I/II_large"/>
</dbReference>
<dbReference type="GO" id="GO:0004400">
    <property type="term" value="F:histidinol-phosphate transaminase activity"/>
    <property type="evidence" value="ECO:0007669"/>
    <property type="project" value="UniProtKB-EC"/>
</dbReference>
<evidence type="ECO:0000256" key="1">
    <source>
        <dbReference type="ARBA" id="ARBA00005011"/>
    </source>
</evidence>
<evidence type="ECO:0000256" key="5">
    <source>
        <dbReference type="ARBA" id="ARBA00022605"/>
    </source>
</evidence>
<dbReference type="PANTHER" id="PTHR43643">
    <property type="entry name" value="HISTIDINOL-PHOSPHATE AMINOTRANSFERASE 2"/>
    <property type="match status" value="1"/>
</dbReference>
<evidence type="ECO:0000313" key="12">
    <source>
        <dbReference type="Proteomes" id="UP001265700"/>
    </source>
</evidence>
<keyword evidence="6 11" id="KW-0808">Transferase</keyword>
<comment type="pathway">
    <text evidence="1">Amino-acid biosynthesis; L-histidine biosynthesis; L-histidine from 5-phospho-alpha-D-ribose 1-diphosphate: step 7/9.</text>
</comment>
<dbReference type="Pfam" id="PF00155">
    <property type="entry name" value="Aminotran_1_2"/>
    <property type="match status" value="1"/>
</dbReference>
<dbReference type="Gene3D" id="3.90.1150.10">
    <property type="entry name" value="Aspartate Aminotransferase, domain 1"/>
    <property type="match status" value="1"/>
</dbReference>
<sequence>MMREHGGTDANGVPRWDFSTNANACGPCPVVLESVRRADAAHYPDPRYTALREALALFHQVDFRRIVVGTSASELISRITACAFRAGARRFWQPALAYGDYALAAQAWRLHQVDDAEQADLVWLCEPSSPLGVAESQCVQAAVQGRTVVIDRAYEPLRLAGQCSFTRAELDAIWQLWSPNKAMGLTGVRGAYAIAPLQSATMVRELEDMAASWPLGAHGVAMLHAWTGVEAQQWLIWSRHRLSAWKQQQLSLLEQLGWECLPSVTNYFSATAPTPVDEDTLREHGVKLRDTRTLGLPGYWRLSVQSPEAQGALRAALIRRKERVT</sequence>